<sequence length="156" mass="17082">MHQQQPQSGKTGKASFFIPVGHRRQAKPSSLFLDTILQHNNGPSDKRWNAGSCCCWREAAAKRWTSDWSAFDSDAISETYGRVPAADDYDDFEGRRSSNCTDRDSVSETYGGVPAAEDGYAISERADEAQSADALLDDEARSDQYSANGFDGAEKA</sequence>
<proteinExistence type="predicted"/>
<accession>A0ABD2KQI4</accession>
<evidence type="ECO:0000313" key="2">
    <source>
        <dbReference type="EMBL" id="KAL3104860.1"/>
    </source>
</evidence>
<evidence type="ECO:0000313" key="3">
    <source>
        <dbReference type="Proteomes" id="UP001620626"/>
    </source>
</evidence>
<reference evidence="2 3" key="1">
    <citation type="submission" date="2024-10" db="EMBL/GenBank/DDBJ databases">
        <authorList>
            <person name="Kim D."/>
        </authorList>
    </citation>
    <scope>NUCLEOTIDE SEQUENCE [LARGE SCALE GENOMIC DNA]</scope>
    <source>
        <strain evidence="2">BH-2024</strain>
    </source>
</reference>
<feature type="region of interest" description="Disordered" evidence="1">
    <location>
        <begin position="126"/>
        <end position="156"/>
    </location>
</feature>
<dbReference type="EMBL" id="JBICBT010000694">
    <property type="protein sequence ID" value="KAL3104860.1"/>
    <property type="molecule type" value="Genomic_DNA"/>
</dbReference>
<protein>
    <submittedName>
        <fullName evidence="2">Uncharacterized protein</fullName>
    </submittedName>
</protein>
<comment type="caution">
    <text evidence="2">The sequence shown here is derived from an EMBL/GenBank/DDBJ whole genome shotgun (WGS) entry which is preliminary data.</text>
</comment>
<feature type="compositionally biased region" description="Basic and acidic residues" evidence="1">
    <location>
        <begin position="92"/>
        <end position="106"/>
    </location>
</feature>
<gene>
    <name evidence="2" type="ORF">niasHT_026355</name>
</gene>
<feature type="region of interest" description="Disordered" evidence="1">
    <location>
        <begin position="86"/>
        <end position="113"/>
    </location>
</feature>
<keyword evidence="3" id="KW-1185">Reference proteome</keyword>
<dbReference type="Proteomes" id="UP001620626">
    <property type="component" value="Unassembled WGS sequence"/>
</dbReference>
<name>A0ABD2KQI4_9BILA</name>
<evidence type="ECO:0000256" key="1">
    <source>
        <dbReference type="SAM" id="MobiDB-lite"/>
    </source>
</evidence>
<dbReference type="AlphaFoldDB" id="A0ABD2KQI4"/>
<organism evidence="2 3">
    <name type="scientific">Heterodera trifolii</name>
    <dbReference type="NCBI Taxonomy" id="157864"/>
    <lineage>
        <taxon>Eukaryota</taxon>
        <taxon>Metazoa</taxon>
        <taxon>Ecdysozoa</taxon>
        <taxon>Nematoda</taxon>
        <taxon>Chromadorea</taxon>
        <taxon>Rhabditida</taxon>
        <taxon>Tylenchina</taxon>
        <taxon>Tylenchomorpha</taxon>
        <taxon>Tylenchoidea</taxon>
        <taxon>Heteroderidae</taxon>
        <taxon>Heteroderinae</taxon>
        <taxon>Heterodera</taxon>
    </lineage>
</organism>